<dbReference type="OrthoDB" id="388846at2"/>
<proteinExistence type="predicted"/>
<accession>A0A2K8SF02</accession>
<dbReference type="RefSeq" id="WP_100916407.1">
    <property type="nucleotide sequence ID" value="NZ_CP025057.1"/>
</dbReference>
<dbReference type="KEGG" id="sfz:SFLOR_v1c03630"/>
<evidence type="ECO:0000313" key="1">
    <source>
        <dbReference type="EMBL" id="AUB31420.1"/>
    </source>
</evidence>
<gene>
    <name evidence="1" type="ORF">SFLOR_v1c03630</name>
</gene>
<keyword evidence="2" id="KW-1185">Reference proteome</keyword>
<dbReference type="EMBL" id="CP025057">
    <property type="protein sequence ID" value="AUB31420.1"/>
    <property type="molecule type" value="Genomic_DNA"/>
</dbReference>
<name>A0A2K8SF02_9MOLU</name>
<dbReference type="AlphaFoldDB" id="A0A2K8SF02"/>
<reference evidence="1 2" key="1">
    <citation type="submission" date="2017-12" db="EMBL/GenBank/DDBJ databases">
        <title>Complete genome sequence of Spiroplasma floricola 23-6 (ATCC 29989).</title>
        <authorList>
            <person name="Tsai Y.-M."/>
            <person name="Wu P.-S."/>
            <person name="Lo W.-S."/>
            <person name="Kuo C.-H."/>
        </authorList>
    </citation>
    <scope>NUCLEOTIDE SEQUENCE [LARGE SCALE GENOMIC DNA]</scope>
    <source>
        <strain evidence="1 2">23-6</strain>
    </source>
</reference>
<evidence type="ECO:0000313" key="2">
    <source>
        <dbReference type="Proteomes" id="UP000231823"/>
    </source>
</evidence>
<dbReference type="Proteomes" id="UP000231823">
    <property type="component" value="Chromosome"/>
</dbReference>
<organism evidence="1 2">
    <name type="scientific">Spiroplasma floricola 23-6</name>
    <dbReference type="NCBI Taxonomy" id="1336749"/>
    <lineage>
        <taxon>Bacteria</taxon>
        <taxon>Bacillati</taxon>
        <taxon>Mycoplasmatota</taxon>
        <taxon>Mollicutes</taxon>
        <taxon>Entomoplasmatales</taxon>
        <taxon>Spiroplasmataceae</taxon>
        <taxon>Spiroplasma</taxon>
    </lineage>
</organism>
<sequence length="251" mass="30133">MLKEIINKDENNLVFSKIVNEKEIVNFKDIIYNFLNQPQIKIEQKYDLLFSKAIKKNCFKDLVKELESDFKTNFVLWKLTEKISYWTTMFFSSKFKNGNGFKLLQKIFILKQVFLAQLRYNSNIWLKLSPNQTLKIKSKKKETEINYKLLLLMYDFNESEEDFFILLNENQKEILNLVLKSNNIEDFLKLRTKIEIDLFKYLPINMMLLQAQLIKNSSKLNLKEKAKLSYSTFMQLFCIFVEENLSRNKMN</sequence>
<protein>
    <submittedName>
        <fullName evidence="1">Uncharacterized protein</fullName>
    </submittedName>
</protein>